<evidence type="ECO:0000313" key="2">
    <source>
        <dbReference type="Proteomes" id="UP001253193"/>
    </source>
</evidence>
<proteinExistence type="predicted"/>
<reference evidence="1" key="1">
    <citation type="submission" date="2023-06" db="EMBL/GenBank/DDBJ databases">
        <title>Genomic Diversity of Vibrio spp. and Metagenomic Analysis of Pathogens in Florida Gulf Coastal Waters Following Hurricane Ian.</title>
        <authorList>
            <person name="Brumfield K.D."/>
        </authorList>
    </citation>
    <scope>NUCLEOTIDE SEQUENCE</scope>
    <source>
        <strain evidence="1">WBS2B-138</strain>
    </source>
</reference>
<sequence>MSINAVISIYPVSNGITQEHIDVSAIFESNGCKDIIFKSKGSVLTLSDEGILEHPVEALSKLAKSLSDEHSIEFTDHEIYGEELVFTIEEYNDIQLILPSNGQYARFTQHGVEIFYWDANEFFEAPRDVMGAIFGILNEYGDVH</sequence>
<protein>
    <submittedName>
        <fullName evidence="1">Uncharacterized protein</fullName>
    </submittedName>
</protein>
<name>A0AAW8Q1V7_VIBPH</name>
<comment type="caution">
    <text evidence="1">The sequence shown here is derived from an EMBL/GenBank/DDBJ whole genome shotgun (WGS) entry which is preliminary data.</text>
</comment>
<dbReference type="RefSeq" id="WP_311020121.1">
    <property type="nucleotide sequence ID" value="NZ_JAUHGG010000003.1"/>
</dbReference>
<organism evidence="1 2">
    <name type="scientific">Vibrio parahaemolyticus</name>
    <dbReference type="NCBI Taxonomy" id="670"/>
    <lineage>
        <taxon>Bacteria</taxon>
        <taxon>Pseudomonadati</taxon>
        <taxon>Pseudomonadota</taxon>
        <taxon>Gammaproteobacteria</taxon>
        <taxon>Vibrionales</taxon>
        <taxon>Vibrionaceae</taxon>
        <taxon>Vibrio</taxon>
    </lineage>
</organism>
<dbReference type="AlphaFoldDB" id="A0AAW8Q1V7"/>
<gene>
    <name evidence="1" type="ORF">QX249_11300</name>
</gene>
<dbReference type="Proteomes" id="UP001253193">
    <property type="component" value="Unassembled WGS sequence"/>
</dbReference>
<dbReference type="EMBL" id="JAUHGG010000003">
    <property type="protein sequence ID" value="MDS1821250.1"/>
    <property type="molecule type" value="Genomic_DNA"/>
</dbReference>
<accession>A0AAW8Q1V7</accession>
<evidence type="ECO:0000313" key="1">
    <source>
        <dbReference type="EMBL" id="MDS1821250.1"/>
    </source>
</evidence>